<dbReference type="Proteomes" id="UP001368500">
    <property type="component" value="Unassembled WGS sequence"/>
</dbReference>
<dbReference type="SUPFAM" id="SSF53335">
    <property type="entry name" value="S-adenosyl-L-methionine-dependent methyltransferases"/>
    <property type="match status" value="1"/>
</dbReference>
<dbReference type="CDD" id="cd02440">
    <property type="entry name" value="AdoMet_MTases"/>
    <property type="match status" value="1"/>
</dbReference>
<dbReference type="EMBL" id="JBBUTF010000005">
    <property type="protein sequence ID" value="MEK8025601.1"/>
    <property type="molecule type" value="Genomic_DNA"/>
</dbReference>
<protein>
    <submittedName>
        <fullName evidence="6">Fused MFS/spermidine synthase</fullName>
    </submittedName>
</protein>
<evidence type="ECO:0000256" key="2">
    <source>
        <dbReference type="ARBA" id="ARBA00022679"/>
    </source>
</evidence>
<dbReference type="PROSITE" id="PS51006">
    <property type="entry name" value="PABS_2"/>
    <property type="match status" value="1"/>
</dbReference>
<evidence type="ECO:0000313" key="7">
    <source>
        <dbReference type="Proteomes" id="UP001368500"/>
    </source>
</evidence>
<name>A0ABU9B6U9_9BURK</name>
<proteinExistence type="inferred from homology"/>
<dbReference type="InterPro" id="IPR030374">
    <property type="entry name" value="PABS"/>
</dbReference>
<dbReference type="NCBIfam" id="NF037959">
    <property type="entry name" value="MFS_SpdSyn"/>
    <property type="match status" value="1"/>
</dbReference>
<accession>A0ABU9B6U9</accession>
<keyword evidence="2 4" id="KW-0808">Transferase</keyword>
<reference evidence="6 7" key="1">
    <citation type="submission" date="2024-04" db="EMBL/GenBank/DDBJ databases">
        <title>Novel species of the genus Ideonella isolated from streams.</title>
        <authorList>
            <person name="Lu H."/>
        </authorList>
    </citation>
    <scope>NUCLEOTIDE SEQUENCE [LARGE SCALE GENOMIC DNA]</scope>
    <source>
        <strain evidence="6 7">BYS139W</strain>
    </source>
</reference>
<dbReference type="PANTHER" id="PTHR43317">
    <property type="entry name" value="THERMOSPERMINE SYNTHASE ACAULIS5"/>
    <property type="match status" value="1"/>
</dbReference>
<dbReference type="InterPro" id="IPR029063">
    <property type="entry name" value="SAM-dependent_MTases_sf"/>
</dbReference>
<dbReference type="Gene3D" id="3.40.50.150">
    <property type="entry name" value="Vaccinia Virus protein VP39"/>
    <property type="match status" value="1"/>
</dbReference>
<keyword evidence="3 4" id="KW-0620">Polyamine biosynthesis</keyword>
<sequence length="265" mass="29496">MTEILTPSPHDAADEAAPVQPYVQRTLTHKALHFSIHEIQSSMDVRAPHALDLDYTRTMMAFLLFLQQPRHILMIGLGGGSLAKFCHHHLPRTVITAVEINPHVVALRDEFLIPPDGSRFKVIVGDGARHLRDDPEVCDVLMVDGFDDQGQPEALCTQAFYDLARERLRPGGMLVVNLHYGHPEHRRHVARIRRAFGGQALVVDDAECCNTVVFACKGERLTGVRRDDLRPARSLRRDARGQLAEAFALVTDAWTQQIGSAPATP</sequence>
<evidence type="ECO:0000256" key="1">
    <source>
        <dbReference type="ARBA" id="ARBA00007867"/>
    </source>
</evidence>
<dbReference type="RefSeq" id="WP_341373385.1">
    <property type="nucleotide sequence ID" value="NZ_JBBUTF010000005.1"/>
</dbReference>
<gene>
    <name evidence="6" type="ORF">AACH11_06470</name>
</gene>
<evidence type="ECO:0000313" key="6">
    <source>
        <dbReference type="EMBL" id="MEK8025601.1"/>
    </source>
</evidence>
<evidence type="ECO:0000256" key="3">
    <source>
        <dbReference type="ARBA" id="ARBA00023115"/>
    </source>
</evidence>
<comment type="similarity">
    <text evidence="1">Belongs to the spermidine/spermine synthase family.</text>
</comment>
<keyword evidence="7" id="KW-1185">Reference proteome</keyword>
<dbReference type="Pfam" id="PF01564">
    <property type="entry name" value="Spermine_synth"/>
    <property type="match status" value="1"/>
</dbReference>
<evidence type="ECO:0000259" key="5">
    <source>
        <dbReference type="PROSITE" id="PS51006"/>
    </source>
</evidence>
<feature type="domain" description="PABS" evidence="5">
    <location>
        <begin position="1"/>
        <end position="221"/>
    </location>
</feature>
<feature type="active site" description="Proton acceptor" evidence="4">
    <location>
        <position position="144"/>
    </location>
</feature>
<comment type="caution">
    <text evidence="6">The sequence shown here is derived from an EMBL/GenBank/DDBJ whole genome shotgun (WGS) entry which is preliminary data.</text>
</comment>
<evidence type="ECO:0000256" key="4">
    <source>
        <dbReference type="PROSITE-ProRule" id="PRU00354"/>
    </source>
</evidence>
<dbReference type="PANTHER" id="PTHR43317:SF1">
    <property type="entry name" value="THERMOSPERMINE SYNTHASE ACAULIS5"/>
    <property type="match status" value="1"/>
</dbReference>
<organism evidence="6 7">
    <name type="scientific">Pseudaquabacterium rugosum</name>
    <dbReference type="NCBI Taxonomy" id="2984194"/>
    <lineage>
        <taxon>Bacteria</taxon>
        <taxon>Pseudomonadati</taxon>
        <taxon>Pseudomonadota</taxon>
        <taxon>Betaproteobacteria</taxon>
        <taxon>Burkholderiales</taxon>
        <taxon>Sphaerotilaceae</taxon>
        <taxon>Pseudaquabacterium</taxon>
    </lineage>
</organism>